<dbReference type="OMA" id="RDNCSAN"/>
<feature type="region of interest" description="Disordered" evidence="7">
    <location>
        <begin position="671"/>
        <end position="755"/>
    </location>
</feature>
<evidence type="ECO:0000256" key="1">
    <source>
        <dbReference type="ARBA" id="ARBA00004342"/>
    </source>
</evidence>
<feature type="region of interest" description="Disordered" evidence="7">
    <location>
        <begin position="824"/>
        <end position="854"/>
    </location>
</feature>
<proteinExistence type="predicted"/>
<sequence length="854" mass="93260">MSESNRDLPFSFQQKSSASLLEDDTELKKGRNRKRSNSSISIHLSPGQERSMEIDNSVHSTNNVSTVTSKVPISESTVLDDQLNHVVGKGQNGIQSQHEPLDSDVAKEIRYLDEVLEANCCDSVLENGSNVPASPEPTAVIADGQRPPISTRLDTPVSPDDAIVTIARPCSPLMEQQEIGGVKTGEINLNGHSMGSTIPEPLADQKSVGREQQQEVVSPCRKTLKDNEATIIPLKKEAKFELRAYHEDKKPSKLFVDDDKNESYRIKKTRASNEIAELEKARLEVIKSQVVKKNPSIAEKWKPPQEKSIEEQLDPDKLESHKKYAERKQKKQSGGLSPVSPRQKTHMFVTPDPIIINREDVVTEQIDFSAARQQFLKMEIKSEASAQHGQKRPIATKGVSLRPGTRTANTPVKGSGAAVVRVTAPAEALGQTVEIGASEVSVGKASELSMKAPERERGAAIQGTAPTLQDNQQQEEVIGVAPLRQASPDQFISNTTKQQMVSKVFVDDEGFTQVRAVLTMLNEDGDSDVSDQYLKCVSLPATAEELDSGLDELSLRSQDTTVMETLSNDFSIDNVSDSGASNETMNVSLDYSLGGSQEFSHPQTPQAITPVDRESSLKGELTSSPLSDGEPDRYRGPLDADRELQYRAEMLVQNAIQLALAQQSHLGGAGVGEGHLTAPPQPTGVLGGEPVPFDPSGDALSKSWTAKSEPSQTPAPLAQERRPSLPRGPAGSVKCSTVDVPQASSPPSLYKPEFSPFSDNASYLEPTDYSRENVFVSHSQEPEVIAQTGPFKLRTRRQKTLSMIEQEIRAAQDREEELRRQREALRTVQRPTRAKQPTLPQACSSRTTAPGKSL</sequence>
<keyword evidence="3" id="KW-0597">Phosphoprotein</keyword>
<evidence type="ECO:0000256" key="6">
    <source>
        <dbReference type="ARBA" id="ARBA00023288"/>
    </source>
</evidence>
<feature type="compositionally biased region" description="Basic and acidic residues" evidence="7">
    <location>
        <begin position="299"/>
        <end position="327"/>
    </location>
</feature>
<evidence type="ECO:0000256" key="5">
    <source>
        <dbReference type="ARBA" id="ARBA00023136"/>
    </source>
</evidence>
<dbReference type="STRING" id="137246.A0A401SQC2"/>
<dbReference type="PANTHER" id="PTHR10498">
    <property type="entry name" value="PARALEMMIN-RELATED"/>
    <property type="match status" value="1"/>
</dbReference>
<feature type="compositionally biased region" description="Polar residues" evidence="7">
    <location>
        <begin position="592"/>
        <end position="607"/>
    </location>
</feature>
<organism evidence="8 9">
    <name type="scientific">Chiloscyllium punctatum</name>
    <name type="common">Brownbanded bambooshark</name>
    <name type="synonym">Hemiscyllium punctatum</name>
    <dbReference type="NCBI Taxonomy" id="137246"/>
    <lineage>
        <taxon>Eukaryota</taxon>
        <taxon>Metazoa</taxon>
        <taxon>Chordata</taxon>
        <taxon>Craniata</taxon>
        <taxon>Vertebrata</taxon>
        <taxon>Chondrichthyes</taxon>
        <taxon>Elasmobranchii</taxon>
        <taxon>Galeomorphii</taxon>
        <taxon>Galeoidea</taxon>
        <taxon>Orectolobiformes</taxon>
        <taxon>Hemiscylliidae</taxon>
        <taxon>Chiloscyllium</taxon>
    </lineage>
</organism>
<feature type="compositionally biased region" description="Polar residues" evidence="7">
    <location>
        <begin position="838"/>
        <end position="854"/>
    </location>
</feature>
<accession>A0A401SQC2</accession>
<dbReference type="PANTHER" id="PTHR10498:SF10">
    <property type="entry name" value="PALM2 AND AKAP2 FUSION-RELATED"/>
    <property type="match status" value="1"/>
</dbReference>
<evidence type="ECO:0000256" key="7">
    <source>
        <dbReference type="SAM" id="MobiDB-lite"/>
    </source>
</evidence>
<reference evidence="8 9" key="1">
    <citation type="journal article" date="2018" name="Nat. Ecol. Evol.">
        <title>Shark genomes provide insights into elasmobranch evolution and the origin of vertebrates.</title>
        <authorList>
            <person name="Hara Y"/>
            <person name="Yamaguchi K"/>
            <person name="Onimaru K"/>
            <person name="Kadota M"/>
            <person name="Koyanagi M"/>
            <person name="Keeley SD"/>
            <person name="Tatsumi K"/>
            <person name="Tanaka K"/>
            <person name="Motone F"/>
            <person name="Kageyama Y"/>
            <person name="Nozu R"/>
            <person name="Adachi N"/>
            <person name="Nishimura O"/>
            <person name="Nakagawa R"/>
            <person name="Tanegashima C"/>
            <person name="Kiyatake I"/>
            <person name="Matsumoto R"/>
            <person name="Murakumo K"/>
            <person name="Nishida K"/>
            <person name="Terakita A"/>
            <person name="Kuratani S"/>
            <person name="Sato K"/>
            <person name="Hyodo S Kuraku.S."/>
        </authorList>
    </citation>
    <scope>NUCLEOTIDE SEQUENCE [LARGE SCALE GENOMIC DNA]</scope>
</reference>
<dbReference type="EMBL" id="BEZZ01000447">
    <property type="protein sequence ID" value="GCC32601.1"/>
    <property type="molecule type" value="Genomic_DNA"/>
</dbReference>
<keyword evidence="2" id="KW-1003">Cell membrane</keyword>
<feature type="compositionally biased region" description="Polar residues" evidence="7">
    <location>
        <begin position="702"/>
        <end position="714"/>
    </location>
</feature>
<dbReference type="OrthoDB" id="9941155at2759"/>
<keyword evidence="9" id="KW-1185">Reference proteome</keyword>
<evidence type="ECO:0008006" key="10">
    <source>
        <dbReference type="Google" id="ProtNLM"/>
    </source>
</evidence>
<feature type="region of interest" description="Disordered" evidence="7">
    <location>
        <begin position="138"/>
        <end position="157"/>
    </location>
</feature>
<dbReference type="AlphaFoldDB" id="A0A401SQC2"/>
<dbReference type="Proteomes" id="UP000287033">
    <property type="component" value="Unassembled WGS sequence"/>
</dbReference>
<keyword evidence="4" id="KW-0175">Coiled coil</keyword>
<gene>
    <name evidence="8" type="ORF">chiPu_0011064</name>
</gene>
<keyword evidence="5" id="KW-0472">Membrane</keyword>
<feature type="region of interest" description="Disordered" evidence="7">
    <location>
        <begin position="297"/>
        <end position="345"/>
    </location>
</feature>
<evidence type="ECO:0000313" key="8">
    <source>
        <dbReference type="EMBL" id="GCC32601.1"/>
    </source>
</evidence>
<evidence type="ECO:0000313" key="9">
    <source>
        <dbReference type="Proteomes" id="UP000287033"/>
    </source>
</evidence>
<evidence type="ECO:0000256" key="4">
    <source>
        <dbReference type="ARBA" id="ARBA00023054"/>
    </source>
</evidence>
<feature type="region of interest" description="Disordered" evidence="7">
    <location>
        <begin position="1"/>
        <end position="53"/>
    </location>
</feature>
<comment type="subcellular location">
    <subcellularLocation>
        <location evidence="1">Cell membrane</location>
        <topology evidence="1">Lipid-anchor</topology>
        <orientation evidence="1">Cytoplasmic side</orientation>
    </subcellularLocation>
</comment>
<evidence type="ECO:0000256" key="2">
    <source>
        <dbReference type="ARBA" id="ARBA00022475"/>
    </source>
</evidence>
<name>A0A401SQC2_CHIPU</name>
<comment type="caution">
    <text evidence="8">The sequence shown here is derived from an EMBL/GenBank/DDBJ whole genome shotgun (WGS) entry which is preliminary data.</text>
</comment>
<protein>
    <recommendedName>
        <fullName evidence="10">A-kinase anchor protein 2 C-terminal domain-containing protein</fullName>
    </recommendedName>
</protein>
<evidence type="ECO:0000256" key="3">
    <source>
        <dbReference type="ARBA" id="ARBA00022553"/>
    </source>
</evidence>
<keyword evidence="6" id="KW-0449">Lipoprotein</keyword>
<feature type="region of interest" description="Disordered" evidence="7">
    <location>
        <begin position="592"/>
        <end position="637"/>
    </location>
</feature>
<dbReference type="GO" id="GO:0005886">
    <property type="term" value="C:plasma membrane"/>
    <property type="evidence" value="ECO:0007669"/>
    <property type="project" value="UniProtKB-SubCell"/>
</dbReference>